<keyword evidence="3" id="KW-1185">Reference proteome</keyword>
<proteinExistence type="predicted"/>
<sequence length="137" mass="15388">MFCCGSKSSVEEPQRLTDHELAAWLQAQEDRRGRGQRRQPPRDVDWGTGSAGQRLGGTAAPQQDRRQLLAEAAQRRQLAPNGISKARAAELSAEQQKAELIGRLTEQYRRLGEDMPMGLKLGSVEQLKKHLEMLRSR</sequence>
<evidence type="ECO:0000256" key="1">
    <source>
        <dbReference type="SAM" id="MobiDB-lite"/>
    </source>
</evidence>
<organism evidence="2 3">
    <name type="scientific">Symbiodinium microadriaticum</name>
    <name type="common">Dinoflagellate</name>
    <name type="synonym">Zooxanthella microadriatica</name>
    <dbReference type="NCBI Taxonomy" id="2951"/>
    <lineage>
        <taxon>Eukaryota</taxon>
        <taxon>Sar</taxon>
        <taxon>Alveolata</taxon>
        <taxon>Dinophyceae</taxon>
        <taxon>Suessiales</taxon>
        <taxon>Symbiodiniaceae</taxon>
        <taxon>Symbiodinium</taxon>
    </lineage>
</organism>
<feature type="region of interest" description="Disordered" evidence="1">
    <location>
        <begin position="27"/>
        <end position="64"/>
    </location>
</feature>
<reference evidence="2 3" key="1">
    <citation type="submission" date="2016-02" db="EMBL/GenBank/DDBJ databases">
        <title>Genome analysis of coral dinoflagellate symbionts highlights evolutionary adaptations to a symbiotic lifestyle.</title>
        <authorList>
            <person name="Aranda M."/>
            <person name="Li Y."/>
            <person name="Liew Y.J."/>
            <person name="Baumgarten S."/>
            <person name="Simakov O."/>
            <person name="Wilson M."/>
            <person name="Piel J."/>
            <person name="Ashoor H."/>
            <person name="Bougouffa S."/>
            <person name="Bajic V.B."/>
            <person name="Ryu T."/>
            <person name="Ravasi T."/>
            <person name="Bayer T."/>
            <person name="Micklem G."/>
            <person name="Kim H."/>
            <person name="Bhak J."/>
            <person name="Lajeunesse T.C."/>
            <person name="Voolstra C.R."/>
        </authorList>
    </citation>
    <scope>NUCLEOTIDE SEQUENCE [LARGE SCALE GENOMIC DNA]</scope>
    <source>
        <strain evidence="2 3">CCMP2467</strain>
    </source>
</reference>
<evidence type="ECO:0000313" key="2">
    <source>
        <dbReference type="EMBL" id="OLP92804.1"/>
    </source>
</evidence>
<accession>A0A1Q9DC64</accession>
<comment type="caution">
    <text evidence="2">The sequence shown here is derived from an EMBL/GenBank/DDBJ whole genome shotgun (WGS) entry which is preliminary data.</text>
</comment>
<protein>
    <submittedName>
        <fullName evidence="2">Uncharacterized protein</fullName>
    </submittedName>
</protein>
<dbReference type="EMBL" id="LSRX01000606">
    <property type="protein sequence ID" value="OLP92804.1"/>
    <property type="molecule type" value="Genomic_DNA"/>
</dbReference>
<dbReference type="OrthoDB" id="448457at2759"/>
<name>A0A1Q9DC64_SYMMI</name>
<evidence type="ECO:0000313" key="3">
    <source>
        <dbReference type="Proteomes" id="UP000186817"/>
    </source>
</evidence>
<dbReference type="AlphaFoldDB" id="A0A1Q9DC64"/>
<gene>
    <name evidence="2" type="ORF">AK812_SmicGene25345</name>
</gene>
<dbReference type="OMA" id="RDDSEWA"/>
<dbReference type="Proteomes" id="UP000186817">
    <property type="component" value="Unassembled WGS sequence"/>
</dbReference>